<dbReference type="Proteomes" id="UP001501302">
    <property type="component" value="Unassembled WGS sequence"/>
</dbReference>
<dbReference type="RefSeq" id="WP_345189761.1">
    <property type="nucleotide sequence ID" value="NZ_BAABJJ010000003.1"/>
</dbReference>
<keyword evidence="2" id="KW-1185">Reference proteome</keyword>
<evidence type="ECO:0000313" key="1">
    <source>
        <dbReference type="EMBL" id="GAA4933963.1"/>
    </source>
</evidence>
<dbReference type="InterPro" id="IPR007729">
    <property type="entry name" value="DGOK"/>
</dbReference>
<reference evidence="2" key="1">
    <citation type="journal article" date="2019" name="Int. J. Syst. Evol. Microbiol.">
        <title>The Global Catalogue of Microorganisms (GCM) 10K type strain sequencing project: providing services to taxonomists for standard genome sequencing and annotation.</title>
        <authorList>
            <consortium name="The Broad Institute Genomics Platform"/>
            <consortium name="The Broad Institute Genome Sequencing Center for Infectious Disease"/>
            <person name="Wu L."/>
            <person name="Ma J."/>
        </authorList>
    </citation>
    <scope>NUCLEOTIDE SEQUENCE [LARGE SCALE GENOMIC DNA]</scope>
    <source>
        <strain evidence="2">JCM 18285</strain>
    </source>
</reference>
<dbReference type="Gene3D" id="3.30.420.310">
    <property type="entry name" value="2-keto-3-deoxy-galactonokinase, C-terminal domain"/>
    <property type="match status" value="1"/>
</dbReference>
<dbReference type="Pfam" id="PF05035">
    <property type="entry name" value="DGOK"/>
    <property type="match status" value="1"/>
</dbReference>
<sequence length="314" mass="35741">MAKTDFFISIDWGTSNFRLRLVNRQTFQIKEEIKTNNGVKQVYDDFIKQKELNQFQFFINYLEKELLKLSDKNRNHSIVISGMASSNIGMLALKYADLPISNNGNTLVVEKFSFKKYQNALLVSGVKGIDDVMRGEEVQALGLVESLNDDGVLILPGTHSKHITFTNGKFTKIKTFLTGELFELLSKKSILSGNVELTEWNEKNKEAFRKGAKIGFSGNLTNSLFSLRVNDLMKKTTKAYNYYFLSGLVFGDEISNLKTAFKTVYLAAPSEINHLYELALKLLLKENQLIVFDQNTYNQALTKGQLKLLKLHEF</sequence>
<gene>
    <name evidence="1" type="ORF">GCM10023314_03030</name>
</gene>
<dbReference type="InterPro" id="IPR042258">
    <property type="entry name" value="DGOK_N"/>
</dbReference>
<protein>
    <submittedName>
        <fullName evidence="1">2-dehydro-3-deoxygalactonokinase</fullName>
    </submittedName>
</protein>
<dbReference type="Gene3D" id="3.30.420.300">
    <property type="entry name" value="2-keto-3-deoxy-galactonokinase, substrate binding domain"/>
    <property type="match status" value="1"/>
</dbReference>
<evidence type="ECO:0000313" key="2">
    <source>
        <dbReference type="Proteomes" id="UP001501302"/>
    </source>
</evidence>
<name>A0ABP9G9Y3_9FLAO</name>
<comment type="caution">
    <text evidence="1">The sequence shown here is derived from an EMBL/GenBank/DDBJ whole genome shotgun (WGS) entry which is preliminary data.</text>
</comment>
<accession>A0ABP9G9Y3</accession>
<dbReference type="EMBL" id="BAABJJ010000003">
    <property type="protein sequence ID" value="GAA4933963.1"/>
    <property type="molecule type" value="Genomic_DNA"/>
</dbReference>
<organism evidence="1 2">
    <name type="scientific">Algibacter agarivorans</name>
    <dbReference type="NCBI Taxonomy" id="1109741"/>
    <lineage>
        <taxon>Bacteria</taxon>
        <taxon>Pseudomonadati</taxon>
        <taxon>Bacteroidota</taxon>
        <taxon>Flavobacteriia</taxon>
        <taxon>Flavobacteriales</taxon>
        <taxon>Flavobacteriaceae</taxon>
        <taxon>Algibacter</taxon>
    </lineage>
</organism>
<proteinExistence type="predicted"/>
<dbReference type="InterPro" id="IPR042257">
    <property type="entry name" value="DGOK_C"/>
</dbReference>